<dbReference type="NCBIfam" id="TIGR01843">
    <property type="entry name" value="type_I_hlyD"/>
    <property type="match status" value="1"/>
</dbReference>
<dbReference type="PANTHER" id="PTHR30386:SF17">
    <property type="entry name" value="ALKALINE PROTEASE SECRETION PROTEIN APRE"/>
    <property type="match status" value="1"/>
</dbReference>
<dbReference type="InterPro" id="IPR010129">
    <property type="entry name" value="T1SS_HlyD"/>
</dbReference>
<keyword evidence="4 9" id="KW-1003">Cell membrane</keyword>
<evidence type="ECO:0000256" key="5">
    <source>
        <dbReference type="ARBA" id="ARBA00022519"/>
    </source>
</evidence>
<keyword evidence="5 9" id="KW-0997">Cell inner membrane</keyword>
<dbReference type="Proteomes" id="UP001057498">
    <property type="component" value="Chromosome"/>
</dbReference>
<evidence type="ECO:0000256" key="3">
    <source>
        <dbReference type="ARBA" id="ARBA00022448"/>
    </source>
</evidence>
<feature type="coiled-coil region" evidence="10">
    <location>
        <begin position="102"/>
        <end position="129"/>
    </location>
</feature>
<keyword evidence="10" id="KW-0175">Coiled coil</keyword>
<dbReference type="InterPro" id="IPR050739">
    <property type="entry name" value="MFP"/>
</dbReference>
<name>A0ABN6PH66_9BURK</name>
<protein>
    <recommendedName>
        <fullName evidence="9">Membrane fusion protein (MFP) family protein</fullName>
    </recommendedName>
</protein>
<sequence>MVRTEHNRKVIQHQEGGLVQRILVRDGQQVKAGEVLVVIGDVRADASLDLLRDQQAADGLRRARLEAEVAYAANFEVPAGLRGSRVLGDLLSRERKVFATRRATVQEQLAALQAQSGQAEQQTQALQTQIDATTSAMKLANEELVLNQQLATQGYVQQTRLIGLQRVVAEYESRLGEQRGELARARQSIEDLRLRAAQARNAYQQQAADELKETALRLREVDEKLRPSADLAERQTVRAPVPGTVMGLRVAAVGAAVGPREPLMELIPAEERLIVEANIRPQDIEHVHVGGAAEVRLGTFEARNSSPLPARVDFVSADRVTDPQTGAAWYVARLSVTDEALRAQPRLRLQTGMPAEVYVATVPRSLWQYLLEPIDVFRQRALREP</sequence>
<gene>
    <name evidence="13" type="primary">wgdB</name>
    <name evidence="13" type="ORF">CATMQ487_13110</name>
</gene>
<reference evidence="13" key="1">
    <citation type="submission" date="2022-04" db="EMBL/GenBank/DDBJ databases">
        <title>Whole genome sequence of Sphaerotilus sp. FB-5.</title>
        <authorList>
            <person name="Takeda M."/>
            <person name="Narihara S."/>
            <person name="Akimoto M."/>
            <person name="Akimoto R."/>
            <person name="Nishiyashiki S."/>
            <person name="Murakami T."/>
        </authorList>
    </citation>
    <scope>NUCLEOTIDE SEQUENCE</scope>
    <source>
        <strain evidence="13">FB-5</strain>
    </source>
</reference>
<proteinExistence type="inferred from homology"/>
<accession>A0ABN6PH66</accession>
<evidence type="ECO:0000313" key="14">
    <source>
        <dbReference type="Proteomes" id="UP001057498"/>
    </source>
</evidence>
<evidence type="ECO:0000256" key="7">
    <source>
        <dbReference type="ARBA" id="ARBA00022989"/>
    </source>
</evidence>
<evidence type="ECO:0000256" key="10">
    <source>
        <dbReference type="SAM" id="Coils"/>
    </source>
</evidence>
<evidence type="ECO:0000256" key="9">
    <source>
        <dbReference type="RuleBase" id="RU365093"/>
    </source>
</evidence>
<comment type="similarity">
    <text evidence="2 9">Belongs to the membrane fusion protein (MFP) (TC 8.A.1) family.</text>
</comment>
<dbReference type="InterPro" id="IPR058781">
    <property type="entry name" value="HH_AprE-like"/>
</dbReference>
<organism evidence="13 14">
    <name type="scientific">Sphaerotilus microaerophilus</name>
    <dbReference type="NCBI Taxonomy" id="2914710"/>
    <lineage>
        <taxon>Bacteria</taxon>
        <taxon>Pseudomonadati</taxon>
        <taxon>Pseudomonadota</taxon>
        <taxon>Betaproteobacteria</taxon>
        <taxon>Burkholderiales</taxon>
        <taxon>Sphaerotilaceae</taxon>
        <taxon>Sphaerotilus</taxon>
    </lineage>
</organism>
<keyword evidence="8" id="KW-0472">Membrane</keyword>
<dbReference type="InterPro" id="IPR058982">
    <property type="entry name" value="Beta-barrel_AprE"/>
</dbReference>
<evidence type="ECO:0000259" key="12">
    <source>
        <dbReference type="Pfam" id="PF26002"/>
    </source>
</evidence>
<feature type="coiled-coil region" evidence="10">
    <location>
        <begin position="168"/>
        <end position="224"/>
    </location>
</feature>
<feature type="domain" description="AprE-like long alpha-helical hairpin" evidence="11">
    <location>
        <begin position="44"/>
        <end position="230"/>
    </location>
</feature>
<keyword evidence="6" id="KW-0812">Transmembrane</keyword>
<evidence type="ECO:0000256" key="2">
    <source>
        <dbReference type="ARBA" id="ARBA00009477"/>
    </source>
</evidence>
<dbReference type="PANTHER" id="PTHR30386">
    <property type="entry name" value="MEMBRANE FUSION SUBUNIT OF EMRAB-TOLC MULTIDRUG EFFLUX PUMP"/>
    <property type="match status" value="1"/>
</dbReference>
<evidence type="ECO:0000256" key="6">
    <source>
        <dbReference type="ARBA" id="ARBA00022692"/>
    </source>
</evidence>
<keyword evidence="7" id="KW-1133">Transmembrane helix</keyword>
<dbReference type="PRINTS" id="PR01490">
    <property type="entry name" value="RTXTOXIND"/>
</dbReference>
<keyword evidence="3 9" id="KW-0813">Transport</keyword>
<dbReference type="EMBL" id="AP025730">
    <property type="protein sequence ID" value="BDI04341.1"/>
    <property type="molecule type" value="Genomic_DNA"/>
</dbReference>
<feature type="domain" description="AprE-like beta-barrel" evidence="12">
    <location>
        <begin position="273"/>
        <end position="361"/>
    </location>
</feature>
<evidence type="ECO:0000259" key="11">
    <source>
        <dbReference type="Pfam" id="PF25994"/>
    </source>
</evidence>
<evidence type="ECO:0000313" key="13">
    <source>
        <dbReference type="EMBL" id="BDI04341.1"/>
    </source>
</evidence>
<dbReference type="Gene3D" id="2.40.30.170">
    <property type="match status" value="1"/>
</dbReference>
<keyword evidence="14" id="KW-1185">Reference proteome</keyword>
<comment type="subcellular location">
    <subcellularLocation>
        <location evidence="1 9">Cell inner membrane</location>
        <topology evidence="1 9">Single-pass membrane protein</topology>
    </subcellularLocation>
</comment>
<evidence type="ECO:0000256" key="1">
    <source>
        <dbReference type="ARBA" id="ARBA00004377"/>
    </source>
</evidence>
<dbReference type="Pfam" id="PF26002">
    <property type="entry name" value="Beta-barrel_AprE"/>
    <property type="match status" value="1"/>
</dbReference>
<evidence type="ECO:0000256" key="4">
    <source>
        <dbReference type="ARBA" id="ARBA00022475"/>
    </source>
</evidence>
<dbReference type="Pfam" id="PF25994">
    <property type="entry name" value="HH_AprE"/>
    <property type="match status" value="1"/>
</dbReference>
<evidence type="ECO:0000256" key="8">
    <source>
        <dbReference type="ARBA" id="ARBA00023136"/>
    </source>
</evidence>